<keyword evidence="1" id="KW-0812">Transmembrane</keyword>
<keyword evidence="3" id="KW-1185">Reference proteome</keyword>
<sequence>MADRGGDPLIDANDVMWWALFSILAIAPFVVVETLRWPWWTILLVALGLALVTMPLRRRYVRRVHERGRETP</sequence>
<keyword evidence="1" id="KW-1133">Transmembrane helix</keyword>
<comment type="caution">
    <text evidence="2">The sequence shown here is derived from an EMBL/GenBank/DDBJ whole genome shotgun (WGS) entry which is preliminary data.</text>
</comment>
<dbReference type="Proteomes" id="UP000473325">
    <property type="component" value="Unassembled WGS sequence"/>
</dbReference>
<name>A0A6L7EWW4_9ACTN</name>
<gene>
    <name evidence="2" type="ORF">GRQ65_12285</name>
</gene>
<dbReference type="AlphaFoldDB" id="A0A6L7EWW4"/>
<feature type="transmembrane region" description="Helical" evidence="1">
    <location>
        <begin position="12"/>
        <end position="31"/>
    </location>
</feature>
<evidence type="ECO:0000256" key="1">
    <source>
        <dbReference type="SAM" id="Phobius"/>
    </source>
</evidence>
<feature type="transmembrane region" description="Helical" evidence="1">
    <location>
        <begin position="37"/>
        <end position="56"/>
    </location>
</feature>
<proteinExistence type="predicted"/>
<accession>A0A6L7EWW4</accession>
<protein>
    <submittedName>
        <fullName evidence="2">Uncharacterized protein</fullName>
    </submittedName>
</protein>
<dbReference type="EMBL" id="WUEK01000007">
    <property type="protein sequence ID" value="MXG90326.1"/>
    <property type="molecule type" value="Genomic_DNA"/>
</dbReference>
<organism evidence="2 3">
    <name type="scientific">Nocardioides flavescens</name>
    <dbReference type="NCBI Taxonomy" id="2691959"/>
    <lineage>
        <taxon>Bacteria</taxon>
        <taxon>Bacillati</taxon>
        <taxon>Actinomycetota</taxon>
        <taxon>Actinomycetes</taxon>
        <taxon>Propionibacteriales</taxon>
        <taxon>Nocardioidaceae</taxon>
        <taxon>Nocardioides</taxon>
    </lineage>
</organism>
<reference evidence="2 3" key="1">
    <citation type="submission" date="2019-12" db="EMBL/GenBank/DDBJ databases">
        <authorList>
            <person name="Kun Z."/>
        </authorList>
    </citation>
    <scope>NUCLEOTIDE SEQUENCE [LARGE SCALE GENOMIC DNA]</scope>
    <source>
        <strain evidence="2 3">YIM 123512</strain>
    </source>
</reference>
<dbReference type="RefSeq" id="WP_160878273.1">
    <property type="nucleotide sequence ID" value="NZ_WUEK01000007.1"/>
</dbReference>
<evidence type="ECO:0000313" key="2">
    <source>
        <dbReference type="EMBL" id="MXG90326.1"/>
    </source>
</evidence>
<keyword evidence="1" id="KW-0472">Membrane</keyword>
<evidence type="ECO:0000313" key="3">
    <source>
        <dbReference type="Proteomes" id="UP000473325"/>
    </source>
</evidence>